<feature type="domain" description="Zinc finger CGNR" evidence="1">
    <location>
        <begin position="145"/>
        <end position="186"/>
    </location>
</feature>
<dbReference type="EMBL" id="CP012747">
    <property type="protein sequence ID" value="ALL68333.1"/>
    <property type="molecule type" value="Genomic_DNA"/>
</dbReference>
<gene>
    <name evidence="2" type="ORF">K788_0000594</name>
</gene>
<evidence type="ECO:0000313" key="3">
    <source>
        <dbReference type="Proteomes" id="UP000019146"/>
    </source>
</evidence>
<sequence length="190" mass="21554">MGAPMVKTSGHDAVLEFLNTVLAESKPYGDLLQSDDDVVLWLKKSGFLSDCLSPRFEPGELVAGARSLRELLRELIAQRKAGEKVEFARLNTRLAHGNYTMELVEVEQGRLQAIRRFSQDTVEQVLAPVALVGADLLAQADFKLVRKCEGDECPRWFYDRTKAHRRRWCNMAVCGNRQKAARFRTRMKAD</sequence>
<name>A0A0N7JV63_9BURK</name>
<dbReference type="InterPro" id="IPR023286">
    <property type="entry name" value="ABATE_dom_sf"/>
</dbReference>
<dbReference type="SUPFAM" id="SSF160904">
    <property type="entry name" value="Jann2411-like"/>
    <property type="match status" value="1"/>
</dbReference>
<organism evidence="2 3">
    <name type="scientific">Paraburkholderia caribensis MBA4</name>
    <dbReference type="NCBI Taxonomy" id="1323664"/>
    <lineage>
        <taxon>Bacteria</taxon>
        <taxon>Pseudomonadati</taxon>
        <taxon>Pseudomonadota</taxon>
        <taxon>Betaproteobacteria</taxon>
        <taxon>Burkholderiales</taxon>
        <taxon>Burkholderiaceae</taxon>
        <taxon>Paraburkholderia</taxon>
    </lineage>
</organism>
<dbReference type="Pfam" id="PF11706">
    <property type="entry name" value="zf-CGNR"/>
    <property type="match status" value="1"/>
</dbReference>
<dbReference type="InterPro" id="IPR021005">
    <property type="entry name" value="Znf_CGNR"/>
</dbReference>
<dbReference type="Pfam" id="PF07336">
    <property type="entry name" value="ABATE"/>
    <property type="match status" value="1"/>
</dbReference>
<dbReference type="PANTHER" id="PTHR35525">
    <property type="entry name" value="BLL6575 PROTEIN"/>
    <property type="match status" value="1"/>
</dbReference>
<dbReference type="InterPro" id="IPR010852">
    <property type="entry name" value="ABATE"/>
</dbReference>
<accession>A0A0N7JV63</accession>
<dbReference type="AlphaFoldDB" id="A0A0N7JV63"/>
<dbReference type="Gene3D" id="1.10.3300.10">
    <property type="entry name" value="Jann2411-like domain"/>
    <property type="match status" value="1"/>
</dbReference>
<reference evidence="2 3" key="1">
    <citation type="journal article" date="2014" name="Genome Announc.">
        <title>Draft Genome Sequence of the Haloacid-Degrading Burkholderia caribensis Strain MBA4.</title>
        <authorList>
            <person name="Pan Y."/>
            <person name="Kong K.F."/>
            <person name="Tsang J.S."/>
        </authorList>
    </citation>
    <scope>NUCLEOTIDE SEQUENCE [LARGE SCALE GENOMIC DNA]</scope>
    <source>
        <strain evidence="2 3">MBA4</strain>
    </source>
</reference>
<proteinExistence type="predicted"/>
<dbReference type="Proteomes" id="UP000019146">
    <property type="component" value="Chromosome 2"/>
</dbReference>
<dbReference type="PANTHER" id="PTHR35525:SF3">
    <property type="entry name" value="BLL6575 PROTEIN"/>
    <property type="match status" value="1"/>
</dbReference>
<evidence type="ECO:0000259" key="1">
    <source>
        <dbReference type="Pfam" id="PF11706"/>
    </source>
</evidence>
<dbReference type="KEGG" id="bcai:K788_0000594"/>
<protein>
    <submittedName>
        <fullName evidence="2">Conserved protein containing a Zn-ribbon-like motif</fullName>
    </submittedName>
</protein>
<evidence type="ECO:0000313" key="2">
    <source>
        <dbReference type="EMBL" id="ALL68333.1"/>
    </source>
</evidence>